<feature type="domain" description="HTH cro/C1-type" evidence="1">
    <location>
        <begin position="13"/>
        <end position="66"/>
    </location>
</feature>
<reference evidence="2" key="1">
    <citation type="submission" date="2022-10" db="EMBL/GenBank/DDBJ databases">
        <title>Catenovulum adriacola sp. nov. isolated in the Harbour of Susak.</title>
        <authorList>
            <person name="Schoch T."/>
            <person name="Reich S.J."/>
            <person name="Stoeferle S."/>
            <person name="Flaiz M."/>
            <person name="Kazda M."/>
            <person name="Riedel C.U."/>
            <person name="Duerre P."/>
        </authorList>
    </citation>
    <scope>NUCLEOTIDE SEQUENCE</scope>
    <source>
        <strain evidence="2">TS8</strain>
    </source>
</reference>
<sequence length="109" mass="11920">MILTNLKQLSAAIKTKRLNRNWSQSDLAKKTGLSQVTISKIERGGEFTVSNLFTILASLGLKLDVKDAHLGLESDATLKGVASAGFRSNEILTKNIPNQKTIKKIKVLK</sequence>
<dbReference type="Proteomes" id="UP001163726">
    <property type="component" value="Chromosome"/>
</dbReference>
<protein>
    <submittedName>
        <fullName evidence="2">Helix-turn-helix transcriptional regulator</fullName>
    </submittedName>
</protein>
<dbReference type="InterPro" id="IPR010982">
    <property type="entry name" value="Lambda_DNA-bd_dom_sf"/>
</dbReference>
<dbReference type="Pfam" id="PF01381">
    <property type="entry name" value="HTH_3"/>
    <property type="match status" value="1"/>
</dbReference>
<dbReference type="CDD" id="cd00093">
    <property type="entry name" value="HTH_XRE"/>
    <property type="match status" value="1"/>
</dbReference>
<dbReference type="InterPro" id="IPR001387">
    <property type="entry name" value="Cro/C1-type_HTH"/>
</dbReference>
<dbReference type="RefSeq" id="WP_268073581.1">
    <property type="nucleotide sequence ID" value="NZ_CP109965.1"/>
</dbReference>
<dbReference type="EMBL" id="CP109965">
    <property type="protein sequence ID" value="WAJ69365.1"/>
    <property type="molecule type" value="Genomic_DNA"/>
</dbReference>
<accession>A0ABY7AID8</accession>
<dbReference type="PROSITE" id="PS50943">
    <property type="entry name" value="HTH_CROC1"/>
    <property type="match status" value="1"/>
</dbReference>
<name>A0ABY7AID8_9ALTE</name>
<evidence type="ECO:0000259" key="1">
    <source>
        <dbReference type="PROSITE" id="PS50943"/>
    </source>
</evidence>
<organism evidence="2 3">
    <name type="scientific">Catenovulum adriaticum</name>
    <dbReference type="NCBI Taxonomy" id="2984846"/>
    <lineage>
        <taxon>Bacteria</taxon>
        <taxon>Pseudomonadati</taxon>
        <taxon>Pseudomonadota</taxon>
        <taxon>Gammaproteobacteria</taxon>
        <taxon>Alteromonadales</taxon>
        <taxon>Alteromonadaceae</taxon>
        <taxon>Catenovulum</taxon>
    </lineage>
</organism>
<evidence type="ECO:0000313" key="3">
    <source>
        <dbReference type="Proteomes" id="UP001163726"/>
    </source>
</evidence>
<proteinExistence type="predicted"/>
<gene>
    <name evidence="2" type="ORF">OLW01_09230</name>
</gene>
<dbReference type="Gene3D" id="1.10.260.40">
    <property type="entry name" value="lambda repressor-like DNA-binding domains"/>
    <property type="match status" value="1"/>
</dbReference>
<dbReference type="SMART" id="SM00530">
    <property type="entry name" value="HTH_XRE"/>
    <property type="match status" value="1"/>
</dbReference>
<evidence type="ECO:0000313" key="2">
    <source>
        <dbReference type="EMBL" id="WAJ69365.1"/>
    </source>
</evidence>
<dbReference type="SUPFAM" id="SSF47413">
    <property type="entry name" value="lambda repressor-like DNA-binding domains"/>
    <property type="match status" value="1"/>
</dbReference>
<keyword evidence="3" id="KW-1185">Reference proteome</keyword>